<feature type="domain" description="Serine aminopeptidase S33" evidence="2">
    <location>
        <begin position="212"/>
        <end position="374"/>
    </location>
</feature>
<comment type="caution">
    <text evidence="3">The sequence shown here is derived from an EMBL/GenBank/DDBJ whole genome shotgun (WGS) entry which is preliminary data.</text>
</comment>
<sequence>MVFLLSCLYLPQTTSFLSLPTTVTTVQVQHNRHRLANQAPKIKLAHYHEVASIDEAPFVTQRNETIAPKSHTEQDGHSSVNPLQSLVNQQDFAHRIVNTFEPRKFRPASKFLANRHVQTISGSLLRDDNTCRYVNPKKTVVYSPPWIDPGINILTSSLLRKLQTYGKEHSSTAAATSSYWDTRERFDTPDHDFFDVDFKYANSITTDVARASSKGIVIVVHGLQSNSNSSLVREMAQACVARGFDAAAINFRGCSGTPNEGLRAYHLGFTDDLKQLIGIIHDRLAKNNPLTENATTSSKKTPPIFLSGKSLGANVVLKALGELGDSVHEYNIQGAAVYCCPFDNQRNVNFLLQGLSKVVYNGNLLQSLKSMALSQFERFADTPTAHLVDLELLQSCNTITEFDEAFTVPLFGFDDHLDYYNQTSCLNFLDRIQVPTLICNARDDPFMDPVYYPWDFHCDSLAGKSRNSPIRIVRSDHGGHLGYMFHDDDEDGFRDVVSFLPSELGRFLDHVLECTEAAEDSMLSFNKDSRDVFPTAETSSGAVERSQVRRKAFELSSSFRANEFKPPRSLTNEHLQTISGVFLRHDPSCRYVANGIGVDVAFQKGLKLLSAIPRKSDVFGDFWDRRQRIDTPDGDFFHVDYKYHSDYHPNDPSSKGIVVIVHGLQSSSNSSLSVDLGRAFSNQGFDVACINFRGCSGEPNNSLRAYHLGFTDDLIHLLRILNSSQLKPPPIFLSGFSLGANVVLKALGELGDNAFTSYGIYGAAVAGAPFDNERNIKFVQKPGFNKIAYNDSLLKNLKETCLRQLERHSCSKEAKTLSHDEIVVASEISALESAFISPLFGFRDNVDYYRKTNCIDFLDNIEVPTLILNAADDPFFDPSFFPWEKGCDSPIGQKNLSPIKLIRTKHGGHLGFMFHQRSKEDRDLQAKEGVSFMPSELARFVTHVFDGRAGLDETKTINV</sequence>
<dbReference type="Proteomes" id="UP000693970">
    <property type="component" value="Unassembled WGS sequence"/>
</dbReference>
<dbReference type="EMBL" id="JAGRRH010000007">
    <property type="protein sequence ID" value="KAG7366767.1"/>
    <property type="molecule type" value="Genomic_DNA"/>
</dbReference>
<proteinExistence type="predicted"/>
<reference evidence="3" key="2">
    <citation type="submission" date="2021-04" db="EMBL/GenBank/DDBJ databases">
        <authorList>
            <person name="Podell S."/>
        </authorList>
    </citation>
    <scope>NUCLEOTIDE SEQUENCE</scope>
    <source>
        <strain evidence="3">Hildebrandi</strain>
    </source>
</reference>
<evidence type="ECO:0000313" key="3">
    <source>
        <dbReference type="EMBL" id="KAG7366767.1"/>
    </source>
</evidence>
<dbReference type="PANTHER" id="PTHR10794:SF63">
    <property type="entry name" value="ALPHA_BETA HYDROLASE 1, ISOFORM A"/>
    <property type="match status" value="1"/>
</dbReference>
<keyword evidence="4" id="KW-1185">Reference proteome</keyword>
<feature type="domain" description="Serine aminopeptidase S33" evidence="2">
    <location>
        <begin position="653"/>
        <end position="878"/>
    </location>
</feature>
<feature type="chain" id="PRO_5039953167" evidence="1">
    <location>
        <begin position="16"/>
        <end position="959"/>
    </location>
</feature>
<dbReference type="GO" id="GO:0034338">
    <property type="term" value="F:short-chain carboxylesterase activity"/>
    <property type="evidence" value="ECO:0007669"/>
    <property type="project" value="TreeGrafter"/>
</dbReference>
<evidence type="ECO:0000259" key="2">
    <source>
        <dbReference type="Pfam" id="PF12146"/>
    </source>
</evidence>
<protein>
    <submittedName>
        <fullName evidence="3">Alpha/beta fold family hydrolase</fullName>
    </submittedName>
</protein>
<name>A0A9K3LRD7_9STRA</name>
<feature type="signal peptide" evidence="1">
    <location>
        <begin position="1"/>
        <end position="15"/>
    </location>
</feature>
<evidence type="ECO:0000313" key="4">
    <source>
        <dbReference type="Proteomes" id="UP000693970"/>
    </source>
</evidence>
<evidence type="ECO:0000256" key="1">
    <source>
        <dbReference type="SAM" id="SignalP"/>
    </source>
</evidence>
<dbReference type="GO" id="GO:0047372">
    <property type="term" value="F:monoacylglycerol lipase activity"/>
    <property type="evidence" value="ECO:0007669"/>
    <property type="project" value="TreeGrafter"/>
</dbReference>
<keyword evidence="3" id="KW-0378">Hydrolase</keyword>
<organism evidence="3 4">
    <name type="scientific">Nitzschia inconspicua</name>
    <dbReference type="NCBI Taxonomy" id="303405"/>
    <lineage>
        <taxon>Eukaryota</taxon>
        <taxon>Sar</taxon>
        <taxon>Stramenopiles</taxon>
        <taxon>Ochrophyta</taxon>
        <taxon>Bacillariophyta</taxon>
        <taxon>Bacillariophyceae</taxon>
        <taxon>Bacillariophycidae</taxon>
        <taxon>Bacillariales</taxon>
        <taxon>Bacillariaceae</taxon>
        <taxon>Nitzschia</taxon>
    </lineage>
</organism>
<accession>A0A9K3LRD7</accession>
<dbReference type="AlphaFoldDB" id="A0A9K3LRD7"/>
<gene>
    <name evidence="3" type="ORF">IV203_029437</name>
</gene>
<reference evidence="3" key="1">
    <citation type="journal article" date="2021" name="Sci. Rep.">
        <title>Diploid genomic architecture of Nitzschia inconspicua, an elite biomass production diatom.</title>
        <authorList>
            <person name="Oliver A."/>
            <person name="Podell S."/>
            <person name="Pinowska A."/>
            <person name="Traller J.C."/>
            <person name="Smith S.R."/>
            <person name="McClure R."/>
            <person name="Beliaev A."/>
            <person name="Bohutskyi P."/>
            <person name="Hill E.A."/>
            <person name="Rabines A."/>
            <person name="Zheng H."/>
            <person name="Allen L.Z."/>
            <person name="Kuo A."/>
            <person name="Grigoriev I.V."/>
            <person name="Allen A.E."/>
            <person name="Hazlebeck D."/>
            <person name="Allen E.E."/>
        </authorList>
    </citation>
    <scope>NUCLEOTIDE SEQUENCE</scope>
    <source>
        <strain evidence="3">Hildebrandi</strain>
    </source>
</reference>
<keyword evidence="1" id="KW-0732">Signal</keyword>
<dbReference type="OrthoDB" id="247542at2759"/>
<dbReference type="Pfam" id="PF12146">
    <property type="entry name" value="Hydrolase_4"/>
    <property type="match status" value="2"/>
</dbReference>
<dbReference type="InterPro" id="IPR050960">
    <property type="entry name" value="AB_hydrolase_4_sf"/>
</dbReference>
<dbReference type="InterPro" id="IPR022742">
    <property type="entry name" value="Hydrolase_4"/>
</dbReference>
<dbReference type="PANTHER" id="PTHR10794">
    <property type="entry name" value="ABHYDROLASE DOMAIN-CONTAINING PROTEIN"/>
    <property type="match status" value="1"/>
</dbReference>